<evidence type="ECO:0000313" key="2">
    <source>
        <dbReference type="EMBL" id="VEU64440.1"/>
    </source>
</evidence>
<organism evidence="2 3">
    <name type="scientific">Mycoplasmopsis cynos</name>
    <dbReference type="NCBI Taxonomy" id="171284"/>
    <lineage>
        <taxon>Bacteria</taxon>
        <taxon>Bacillati</taxon>
        <taxon>Mycoplasmatota</taxon>
        <taxon>Mycoplasmoidales</taxon>
        <taxon>Metamycoplasmataceae</taxon>
        <taxon>Mycoplasmopsis</taxon>
    </lineage>
</organism>
<keyword evidence="2" id="KW-0614">Plasmid</keyword>
<dbReference type="Proteomes" id="UP000289506">
    <property type="component" value="Plasmid 13"/>
</dbReference>
<gene>
    <name evidence="2" type="ORF">NCTC10142_00180</name>
</gene>
<dbReference type="PROSITE" id="PS51257">
    <property type="entry name" value="PROKAR_LIPOPROTEIN"/>
    <property type="match status" value="1"/>
</dbReference>
<dbReference type="RefSeq" id="WP_129720425.1">
    <property type="nucleotide sequence ID" value="NZ_LR214986.1"/>
</dbReference>
<dbReference type="EMBL" id="LR214986">
    <property type="protein sequence ID" value="VEU64440.1"/>
    <property type="molecule type" value="Genomic_DNA"/>
</dbReference>
<reference evidence="2 3" key="1">
    <citation type="submission" date="2019-01" db="EMBL/GenBank/DDBJ databases">
        <authorList>
            <consortium name="Pathogen Informatics"/>
        </authorList>
    </citation>
    <scope>NUCLEOTIDE SEQUENCE [LARGE SCALE GENOMIC DNA]</scope>
    <source>
        <strain evidence="2 3">NCTC10142</strain>
        <plasmid evidence="3">13</plasmid>
    </source>
</reference>
<proteinExistence type="predicted"/>
<accession>A0A449AHI2</accession>
<protein>
    <recommendedName>
        <fullName evidence="4">Lipoprotein</fullName>
    </recommendedName>
</protein>
<keyword evidence="1" id="KW-0175">Coiled coil</keyword>
<evidence type="ECO:0000256" key="1">
    <source>
        <dbReference type="SAM" id="Coils"/>
    </source>
</evidence>
<dbReference type="AlphaFoldDB" id="A0A449AHI2"/>
<evidence type="ECO:0008006" key="4">
    <source>
        <dbReference type="Google" id="ProtNLM"/>
    </source>
</evidence>
<feature type="coiled-coil region" evidence="1">
    <location>
        <begin position="129"/>
        <end position="219"/>
    </location>
</feature>
<evidence type="ECO:0000313" key="3">
    <source>
        <dbReference type="Proteomes" id="UP000289506"/>
    </source>
</evidence>
<name>A0A449AHI2_9BACT</name>
<geneLocation type="plasmid" evidence="2 3">
    <name>13</name>
</geneLocation>
<feature type="coiled-coil region" evidence="1">
    <location>
        <begin position="41"/>
        <end position="68"/>
    </location>
</feature>
<sequence length="243" mass="27068">MNKKNKLILVLGSIIIPIASVVIGCTTNMNNKYRINLEITKEKLEQAKSGFSDKLQKAKDKLAEFKSNPNVANLTVAINKLQQAITDNESITNNDSLSDINNKGNALDRATKTAEDEKTVASQKNDDALNKLAKKINKSKQTKDSMNNESTLNNAKTKLEQAIQVAEAAKDKTPKLTDAEIKATENNLVDAENEAKTAIDQINQEKSTLKTNIQNKADKIKNYLQFPKNWIRIGFCFYNLILL</sequence>